<dbReference type="InterPro" id="IPR017853">
    <property type="entry name" value="GH"/>
</dbReference>
<dbReference type="GO" id="GO:0016740">
    <property type="term" value="F:transferase activity"/>
    <property type="evidence" value="ECO:0007669"/>
    <property type="project" value="UniProtKB-KW"/>
</dbReference>
<dbReference type="EC" id="3.2.1.1" evidence="3"/>
<comment type="similarity">
    <text evidence="1 2">Belongs to the glycosyl hydrolase 13 family.</text>
</comment>
<dbReference type="Gene3D" id="3.90.400.10">
    <property type="entry name" value="Oligo-1,6-glucosidase, Domain 2"/>
    <property type="match status" value="1"/>
</dbReference>
<name>A0A1H3FVN0_9ACTN</name>
<dbReference type="InterPro" id="IPR006047">
    <property type="entry name" value="GH13_cat_dom"/>
</dbReference>
<keyword evidence="6" id="KW-1185">Reference proteome</keyword>
<organism evidence="5 6">
    <name type="scientific">Micromonospora pattaloongensis</name>
    <dbReference type="NCBI Taxonomy" id="405436"/>
    <lineage>
        <taxon>Bacteria</taxon>
        <taxon>Bacillati</taxon>
        <taxon>Actinomycetota</taxon>
        <taxon>Actinomycetes</taxon>
        <taxon>Micromonosporales</taxon>
        <taxon>Micromonosporaceae</taxon>
        <taxon>Micromonospora</taxon>
    </lineage>
</organism>
<keyword evidence="3" id="KW-0119">Carbohydrate metabolism</keyword>
<dbReference type="Proteomes" id="UP000242415">
    <property type="component" value="Unassembled WGS sequence"/>
</dbReference>
<dbReference type="AlphaFoldDB" id="A0A1H3FVN0"/>
<sequence>MSDRWYSKAVIYCLDVDTYVDSDGDGVGDFRGLIGRLDYLARLGVTCLWLHPIHPSPGRDDGYDVSDFYNVDPRYGTLGDFAELLHQARNRGIRVIIDLVVNHTSDQHPWFQSARSSPDSAYRDWYLWSDQAPPDRKQGMVFPGEQQETWTYDRTAKAWYYHRFYRFQPDLNVANPHVRAEIKKIMSFWLQLGVSGFRIDAAPFIIERTEPGNPDSPKDFEFLTELRQHVQWRRADAVLLAEANVEPEQLTDYFGDIGGSSNRLHMLFDFMLNGRLMLALARGNPEPIIEALRDTPALPSGASWATFLRNHDEIDLSRLTAEQRNEVYEQFGPDEEMRLYGRGIRRRLAPMLGNDRRRLELAYSLQFSLRGTPVLRYGEEIGMGEDLSLPGREAIRTPMQWSYLPNGGFSAADPKQLVRPVISDEEYGYEKVNVTAQRHDRGSLLAWFERMIRTLREAPEVGAGSCTHVDVLCPPGVLVHRADDGAGSMVFLHNLGTERVTVDLSSLAADADFPNDVFADREYEPVGKLDALELDGHGYRWIRLRRDPAGG</sequence>
<keyword evidence="5" id="KW-0808">Transferase</keyword>
<evidence type="ECO:0000259" key="4">
    <source>
        <dbReference type="SMART" id="SM00642"/>
    </source>
</evidence>
<dbReference type="SMART" id="SM00642">
    <property type="entry name" value="Aamy"/>
    <property type="match status" value="1"/>
</dbReference>
<dbReference type="InterPro" id="IPR006046">
    <property type="entry name" value="Alpha_amylase"/>
</dbReference>
<evidence type="ECO:0000256" key="3">
    <source>
        <dbReference type="RuleBase" id="RU361134"/>
    </source>
</evidence>
<protein>
    <recommendedName>
        <fullName evidence="3">Alpha-amylase</fullName>
        <ecNumber evidence="3">3.2.1.1</ecNumber>
    </recommendedName>
</protein>
<dbReference type="CDD" id="cd11334">
    <property type="entry name" value="AmyAc_TreS"/>
    <property type="match status" value="1"/>
</dbReference>
<reference evidence="6" key="1">
    <citation type="submission" date="2016-10" db="EMBL/GenBank/DDBJ databases">
        <authorList>
            <person name="Varghese N."/>
            <person name="Submissions S."/>
        </authorList>
    </citation>
    <scope>NUCLEOTIDE SEQUENCE [LARGE SCALE GENOMIC DNA]</scope>
    <source>
        <strain evidence="6">DSM 45245</strain>
    </source>
</reference>
<gene>
    <name evidence="5" type="ORF">SAMN05444365_101178</name>
</gene>
<dbReference type="PANTHER" id="PTHR10357:SF219">
    <property type="entry name" value="MALTOSE ALPHA-D-GLUCOSYLTRANSFERASE"/>
    <property type="match status" value="1"/>
</dbReference>
<dbReference type="RefSeq" id="WP_091550173.1">
    <property type="nucleotide sequence ID" value="NZ_FNPH01000001.1"/>
</dbReference>
<dbReference type="Pfam" id="PF00128">
    <property type="entry name" value="Alpha-amylase"/>
    <property type="match status" value="2"/>
</dbReference>
<dbReference type="Gene3D" id="3.20.20.80">
    <property type="entry name" value="Glycosidases"/>
    <property type="match status" value="1"/>
</dbReference>
<dbReference type="PANTHER" id="PTHR10357">
    <property type="entry name" value="ALPHA-AMYLASE FAMILY MEMBER"/>
    <property type="match status" value="1"/>
</dbReference>
<accession>A0A1H3FVN0</accession>
<evidence type="ECO:0000313" key="5">
    <source>
        <dbReference type="EMBL" id="SDX95021.1"/>
    </source>
</evidence>
<evidence type="ECO:0000313" key="6">
    <source>
        <dbReference type="Proteomes" id="UP000242415"/>
    </source>
</evidence>
<keyword evidence="3" id="KW-0378">Hydrolase</keyword>
<dbReference type="PRINTS" id="PR00110">
    <property type="entry name" value="ALPHAAMYLASE"/>
</dbReference>
<dbReference type="InterPro" id="IPR045857">
    <property type="entry name" value="O16G_dom_2"/>
</dbReference>
<keyword evidence="3" id="KW-0326">Glycosidase</keyword>
<dbReference type="GO" id="GO:0043169">
    <property type="term" value="F:cation binding"/>
    <property type="evidence" value="ECO:0007669"/>
    <property type="project" value="InterPro"/>
</dbReference>
<feature type="domain" description="Glycosyl hydrolase family 13 catalytic" evidence="4">
    <location>
        <begin position="13"/>
        <end position="416"/>
    </location>
</feature>
<dbReference type="GO" id="GO:0004556">
    <property type="term" value="F:alpha-amylase activity"/>
    <property type="evidence" value="ECO:0007669"/>
    <property type="project" value="UniProtKB-UniRule"/>
</dbReference>
<dbReference type="EMBL" id="FNPH01000001">
    <property type="protein sequence ID" value="SDX95021.1"/>
    <property type="molecule type" value="Genomic_DNA"/>
</dbReference>
<proteinExistence type="inferred from homology"/>
<evidence type="ECO:0000256" key="2">
    <source>
        <dbReference type="RuleBase" id="RU003615"/>
    </source>
</evidence>
<dbReference type="SUPFAM" id="SSF51445">
    <property type="entry name" value="(Trans)glycosidases"/>
    <property type="match status" value="1"/>
</dbReference>
<comment type="catalytic activity">
    <reaction evidence="3">
        <text>Endohydrolysis of (1-&gt;4)-alpha-D-glucosidic linkages in polysaccharides containing three or more (1-&gt;4)-alpha-linked D-glucose units.</text>
        <dbReference type="EC" id="3.2.1.1"/>
    </reaction>
</comment>
<dbReference type="OrthoDB" id="9802433at2"/>
<evidence type="ECO:0000256" key="1">
    <source>
        <dbReference type="ARBA" id="ARBA00008061"/>
    </source>
</evidence>
<dbReference type="STRING" id="405436.SAMN05444365_101178"/>
<dbReference type="GO" id="GO:0005975">
    <property type="term" value="P:carbohydrate metabolic process"/>
    <property type="evidence" value="ECO:0007669"/>
    <property type="project" value="InterPro"/>
</dbReference>